<keyword evidence="9" id="KW-1090">Inhibition of host innate immune response by virus</keyword>
<dbReference type="Gene3D" id="3.40.1310.20">
    <property type="match status" value="1"/>
</dbReference>
<dbReference type="InterPro" id="IPR027417">
    <property type="entry name" value="P-loop_NTPase"/>
</dbReference>
<keyword evidence="10" id="KW-0235">DNA replication</keyword>
<dbReference type="OrthoDB" id="14669at10239"/>
<evidence type="ECO:0000256" key="17">
    <source>
        <dbReference type="ARBA" id="ARBA00022833"/>
    </source>
</evidence>
<feature type="compositionally biased region" description="Basic and acidic residues" evidence="34">
    <location>
        <begin position="183"/>
        <end position="192"/>
    </location>
</feature>
<evidence type="ECO:0000256" key="2">
    <source>
        <dbReference type="ARBA" id="ARBA00004147"/>
    </source>
</evidence>
<reference evidence="39 40" key="1">
    <citation type="journal article" date="2013" name="J. Gen. Virol.">
        <title>Discovery of diverse polyomaviruses in bats and the evolutionary history of the Polyomaviridae.</title>
        <authorList>
            <person name="Tao Y."/>
            <person name="Shi M."/>
            <person name="Conrardy C."/>
            <person name="Kuzmin I.V."/>
            <person name="Recuenco S."/>
            <person name="Agwanda B."/>
            <person name="Alvarez D.A."/>
            <person name="Ellison J.A."/>
            <person name="Gilbert A.T."/>
            <person name="Moran D."/>
            <person name="Niezgoda M."/>
            <person name="Lindblade K.A."/>
            <person name="Holmes E.C."/>
            <person name="Breiman R.F."/>
            <person name="Rupprecht C.E."/>
            <person name="Tong S."/>
        </authorList>
    </citation>
    <scope>NUCLEOTIDE SEQUENCE [LARGE SCALE GENOMIC DNA]</scope>
    <source>
        <strain evidence="39">KY156</strain>
    </source>
</reference>
<keyword evidence="14" id="KW-0378">Hydrolase</keyword>
<dbReference type="GO" id="GO:0039645">
    <property type="term" value="P:symbiont-mediated perturbation of host cell cycle G1/S transition checkpoint"/>
    <property type="evidence" value="ECO:0007669"/>
    <property type="project" value="UniProtKB-KW"/>
</dbReference>
<keyword evidence="18" id="KW-0067">ATP-binding</keyword>
<name>L0GBA5_9POLY</name>
<dbReference type="Gene3D" id="3.40.50.300">
    <property type="entry name" value="P-loop containing nucleotide triphosphate hydrolases"/>
    <property type="match status" value="1"/>
</dbReference>
<evidence type="ECO:0000256" key="31">
    <source>
        <dbReference type="ARBA" id="ARBA00048988"/>
    </source>
</evidence>
<organism evidence="39 40">
    <name type="scientific">Otomops polyomavirus KY156</name>
    <dbReference type="NCBI Taxonomy" id="2035998"/>
    <lineage>
        <taxon>Viruses</taxon>
        <taxon>Monodnaviria</taxon>
        <taxon>Shotokuvirae</taxon>
        <taxon>Cossaviricota</taxon>
        <taxon>Papovaviricetes</taxon>
        <taxon>Sepolyvirales</taxon>
        <taxon>Polyomaviridae</taxon>
        <taxon>Alphapolyomavirus</taxon>
        <taxon>Alphapolyomavirus secomartiensseni</taxon>
    </lineage>
</organism>
<dbReference type="GO" id="GO:0042025">
    <property type="term" value="C:host cell nucleus"/>
    <property type="evidence" value="ECO:0007669"/>
    <property type="project" value="UniProtKB-SubCell"/>
</dbReference>
<dbReference type="Proteomes" id="UP000113604">
    <property type="component" value="Segment"/>
</dbReference>
<evidence type="ECO:0000256" key="20">
    <source>
        <dbReference type="ARBA" id="ARBA00022990"/>
    </source>
</evidence>
<evidence type="ECO:0000256" key="33">
    <source>
        <dbReference type="PROSITE-ProRule" id="PRU00671"/>
    </source>
</evidence>
<dbReference type="PROSITE" id="PS51287">
    <property type="entry name" value="T_AG_OBD"/>
    <property type="match status" value="1"/>
</dbReference>
<dbReference type="GO" id="GO:0016787">
    <property type="term" value="F:hydrolase activity"/>
    <property type="evidence" value="ECO:0007669"/>
    <property type="project" value="UniProtKB-KW"/>
</dbReference>
<keyword evidence="13 33" id="KW-0863">Zinc-finger</keyword>
<evidence type="ECO:0000256" key="14">
    <source>
        <dbReference type="ARBA" id="ARBA00022801"/>
    </source>
</evidence>
<keyword evidence="21 32" id="KW-0238">DNA-binding</keyword>
<evidence type="ECO:0000256" key="24">
    <source>
        <dbReference type="ARBA" id="ARBA00023280"/>
    </source>
</evidence>
<evidence type="ECO:0000313" key="39">
    <source>
        <dbReference type="EMBL" id="AGA82578.1"/>
    </source>
</evidence>
<dbReference type="PROSITE" id="PS51206">
    <property type="entry name" value="SF3_HELICASE_1"/>
    <property type="match status" value="1"/>
</dbReference>
<keyword evidence="19" id="KW-0460">Magnesium</keyword>
<evidence type="ECO:0000256" key="7">
    <source>
        <dbReference type="ARBA" id="ARBA00022562"/>
    </source>
</evidence>
<dbReference type="GO" id="GO:0008270">
    <property type="term" value="F:zinc ion binding"/>
    <property type="evidence" value="ECO:0007669"/>
    <property type="project" value="UniProtKB-KW"/>
</dbReference>
<dbReference type="GeneID" id="14438935"/>
<evidence type="ECO:0000256" key="21">
    <source>
        <dbReference type="ARBA" id="ARBA00023125"/>
    </source>
</evidence>
<keyword evidence="12" id="KW-0547">Nucleotide-binding</keyword>
<evidence type="ECO:0000256" key="4">
    <source>
        <dbReference type="ARBA" id="ARBA00022504"/>
    </source>
</evidence>
<keyword evidence="11" id="KW-0479">Metal-binding</keyword>
<dbReference type="PROSITE" id="PS51341">
    <property type="entry name" value="ZF_LTAG_D1"/>
    <property type="match status" value="1"/>
</dbReference>
<comment type="catalytic activity">
    <reaction evidence="28">
        <text>Couples ATP hydrolysis with the unwinding of duplex DNA by translocating in the 3'-5' direction.</text>
        <dbReference type="EC" id="5.6.2.4"/>
    </reaction>
</comment>
<keyword evidence="7" id="KW-1048">Host nucleus</keyword>
<evidence type="ECO:0000259" key="38">
    <source>
        <dbReference type="PROSITE" id="PS51341"/>
    </source>
</evidence>
<dbReference type="GO" id="GO:0006260">
    <property type="term" value="P:DNA replication"/>
    <property type="evidence" value="ECO:0007669"/>
    <property type="project" value="UniProtKB-KW"/>
</dbReference>
<evidence type="ECO:0000256" key="5">
    <source>
        <dbReference type="ARBA" id="ARBA00022518"/>
    </source>
</evidence>
<evidence type="ECO:0000256" key="29">
    <source>
        <dbReference type="ARBA" id="ARBA00034808"/>
    </source>
</evidence>
<evidence type="ECO:0000256" key="34">
    <source>
        <dbReference type="SAM" id="MobiDB-lite"/>
    </source>
</evidence>
<keyword evidence="20" id="KW-0007">Acetylation</keyword>
<comment type="cofactor">
    <cofactor evidence="1">
        <name>Mg(2+)</name>
        <dbReference type="ChEBI" id="CHEBI:18420"/>
    </cofactor>
</comment>
<evidence type="ECO:0000256" key="27">
    <source>
        <dbReference type="ARBA" id="ARBA00026077"/>
    </source>
</evidence>
<evidence type="ECO:0000256" key="25">
    <source>
        <dbReference type="ARBA" id="ARBA00023309"/>
    </source>
</evidence>
<feature type="compositionally biased region" description="Low complexity" evidence="34">
    <location>
        <begin position="110"/>
        <end position="127"/>
    </location>
</feature>
<dbReference type="Pfam" id="PF06431">
    <property type="entry name" value="Polyoma_lg_T_C"/>
    <property type="match status" value="1"/>
</dbReference>
<dbReference type="Gene3D" id="1.10.287.110">
    <property type="entry name" value="DnaJ domain"/>
    <property type="match status" value="1"/>
</dbReference>
<keyword evidence="17" id="KW-0862">Zinc</keyword>
<comment type="subunit">
    <text evidence="27">Forms homohexamers in the presence of ATP. Interacts with host HDAC1. Interacts (via LXCXE domain) with host RB1; the interaction induces the aberrant dissociation of RB1-E2F1 complex thereby disrupting RB1's activity. Interacts (via LXCXE domain) with host pRB-related proteins RBL1 and RBL2. Interacts (via C-terminus) with host TOP1 and POLA1 allowing DNA replication. Interacts with host preinitiation complex components TBP, TFIIA and TFIID to regulate transcription initiation.</text>
</comment>
<dbReference type="InterPro" id="IPR036869">
    <property type="entry name" value="J_dom_sf"/>
</dbReference>
<evidence type="ECO:0000259" key="37">
    <source>
        <dbReference type="PROSITE" id="PS51287"/>
    </source>
</evidence>
<dbReference type="CDD" id="cd06257">
    <property type="entry name" value="DnaJ"/>
    <property type="match status" value="1"/>
</dbReference>
<keyword evidence="23" id="KW-0922">Interferon antiviral system evasion</keyword>
<evidence type="ECO:0000256" key="23">
    <source>
        <dbReference type="ARBA" id="ARBA00023258"/>
    </source>
</evidence>
<evidence type="ECO:0000256" key="18">
    <source>
        <dbReference type="ARBA" id="ARBA00022840"/>
    </source>
</evidence>
<dbReference type="Gene3D" id="1.20.1050.70">
    <property type="entry name" value="Large T antigen, SV40, domain 3"/>
    <property type="match status" value="1"/>
</dbReference>
<evidence type="ECO:0000256" key="22">
    <source>
        <dbReference type="ARBA" id="ARBA00023235"/>
    </source>
</evidence>
<evidence type="ECO:0000256" key="13">
    <source>
        <dbReference type="ARBA" id="ARBA00022771"/>
    </source>
</evidence>
<dbReference type="KEGG" id="vg:14438935"/>
<dbReference type="InterPro" id="IPR003133">
    <property type="entry name" value="T_Ag_DNA-bd"/>
</dbReference>
<dbReference type="GO" id="GO:0043138">
    <property type="term" value="F:3'-5' DNA helicase activity"/>
    <property type="evidence" value="ECO:0007669"/>
    <property type="project" value="UniProtKB-EC"/>
</dbReference>
<keyword evidence="8" id="KW-0945">Host-virus interaction</keyword>
<dbReference type="PIRSF" id="PIRSF003368">
    <property type="entry name" value="Large_T_antigen_polyomaV"/>
    <property type="match status" value="1"/>
</dbReference>
<feature type="domain" description="T-ag OBD" evidence="37">
    <location>
        <begin position="232"/>
        <end position="348"/>
    </location>
</feature>
<evidence type="ECO:0000256" key="8">
    <source>
        <dbReference type="ARBA" id="ARBA00022581"/>
    </source>
</evidence>
<dbReference type="EC" id="5.6.2.4" evidence="29"/>
<keyword evidence="15" id="KW-0347">Helicase</keyword>
<evidence type="ECO:0000259" key="35">
    <source>
        <dbReference type="PROSITE" id="PS50076"/>
    </source>
</evidence>
<proteinExistence type="predicted"/>
<feature type="domain" description="J" evidence="35">
    <location>
        <begin position="12"/>
        <end position="92"/>
    </location>
</feature>
<feature type="DNA-binding region" description="T-ag OBD" evidence="32">
    <location>
        <begin position="232"/>
        <end position="348"/>
    </location>
</feature>
<dbReference type="InterPro" id="IPR001623">
    <property type="entry name" value="DnaJ_domain"/>
</dbReference>
<evidence type="ECO:0000256" key="30">
    <source>
        <dbReference type="ARBA" id="ARBA00045019"/>
    </source>
</evidence>
<feature type="region of interest" description="Disordered" evidence="34">
    <location>
        <begin position="94"/>
        <end position="228"/>
    </location>
</feature>
<dbReference type="Gene3D" id="1.10.10.510">
    <property type="entry name" value="Zinc finger, large T-antigen D1 domain"/>
    <property type="match status" value="1"/>
</dbReference>
<evidence type="ECO:0000256" key="1">
    <source>
        <dbReference type="ARBA" id="ARBA00001946"/>
    </source>
</evidence>
<feature type="compositionally biased region" description="Polar residues" evidence="34">
    <location>
        <begin position="203"/>
        <end position="215"/>
    </location>
</feature>
<evidence type="ECO:0000256" key="26">
    <source>
        <dbReference type="ARBA" id="ARBA00023318"/>
    </source>
</evidence>
<evidence type="ECO:0000256" key="15">
    <source>
        <dbReference type="ARBA" id="ARBA00022806"/>
    </source>
</evidence>
<feature type="domain" description="T-ag D1-type" evidence="38">
    <location>
        <begin position="354"/>
        <end position="444"/>
    </location>
</feature>
<dbReference type="GO" id="GO:0005524">
    <property type="term" value="F:ATP binding"/>
    <property type="evidence" value="ECO:0007669"/>
    <property type="project" value="UniProtKB-KW"/>
</dbReference>
<evidence type="ECO:0000256" key="32">
    <source>
        <dbReference type="PROSITE-ProRule" id="PRU00620"/>
    </source>
</evidence>
<dbReference type="GO" id="GO:0003688">
    <property type="term" value="F:DNA replication origin binding"/>
    <property type="evidence" value="ECO:0007669"/>
    <property type="project" value="InterPro"/>
</dbReference>
<dbReference type="InterPro" id="IPR017910">
    <property type="entry name" value="Znf_lg_T-Ag_D1-typ"/>
</dbReference>
<keyword evidence="26" id="KW-1096">Inhibition of host JAK1 by virus</keyword>
<keyword evidence="40" id="KW-1185">Reference proteome</keyword>
<dbReference type="SMART" id="SM00271">
    <property type="entry name" value="DnaJ"/>
    <property type="match status" value="1"/>
</dbReference>
<dbReference type="RefSeq" id="YP_007346959.1">
    <property type="nucleotide sequence ID" value="NC_020066.1"/>
</dbReference>
<evidence type="ECO:0000256" key="19">
    <source>
        <dbReference type="ARBA" id="ARBA00022842"/>
    </source>
</evidence>
<protein>
    <recommendedName>
        <fullName evidence="3">Large T antigen</fullName>
        <ecNumber evidence="29">5.6.2.4</ecNumber>
    </recommendedName>
    <alternativeName>
        <fullName evidence="30">DNA 3'-5' helicase large T antigen</fullName>
    </alternativeName>
</protein>
<dbReference type="SUPFAM" id="SSF46565">
    <property type="entry name" value="Chaperone J-domain"/>
    <property type="match status" value="1"/>
</dbReference>
<dbReference type="InterPro" id="IPR037102">
    <property type="entry name" value="Znf_lg_T-Ag_D1_dom_sf"/>
</dbReference>
<comment type="catalytic activity">
    <reaction evidence="31">
        <text>ATP + H2O = ADP + phosphate + H(+)</text>
        <dbReference type="Rhea" id="RHEA:13065"/>
        <dbReference type="ChEBI" id="CHEBI:15377"/>
        <dbReference type="ChEBI" id="CHEBI:15378"/>
        <dbReference type="ChEBI" id="CHEBI:30616"/>
        <dbReference type="ChEBI" id="CHEBI:43474"/>
        <dbReference type="ChEBI" id="CHEBI:456216"/>
        <dbReference type="EC" id="5.6.2.4"/>
    </reaction>
</comment>
<dbReference type="EMBL" id="JX520658">
    <property type="protein sequence ID" value="AGA82578.1"/>
    <property type="molecule type" value="Genomic_DNA"/>
</dbReference>
<keyword evidence="24" id="KW-0899">Viral immunoevasion</keyword>
<dbReference type="InterPro" id="IPR010932">
    <property type="entry name" value="Lg_T_Ag_Polyomavir_C"/>
</dbReference>
<evidence type="ECO:0000256" key="3">
    <source>
        <dbReference type="ARBA" id="ARBA00018805"/>
    </source>
</evidence>
<evidence type="ECO:0000256" key="12">
    <source>
        <dbReference type="ARBA" id="ARBA00022741"/>
    </source>
</evidence>
<evidence type="ECO:0000313" key="40">
    <source>
        <dbReference type="Proteomes" id="UP000113604"/>
    </source>
</evidence>
<keyword evidence="25" id="KW-1078">G1/S host cell cycle checkpoint dysregulation by virus</keyword>
<dbReference type="GO" id="GO:0039502">
    <property type="term" value="P:symbiont-mediated suppression of host type I interferon-mediated signaling pathway"/>
    <property type="evidence" value="ECO:0007669"/>
    <property type="project" value="UniProtKB-KW"/>
</dbReference>
<evidence type="ECO:0000256" key="9">
    <source>
        <dbReference type="ARBA" id="ARBA00022632"/>
    </source>
</evidence>
<dbReference type="InterPro" id="IPR014015">
    <property type="entry name" value="Helicase_SF3_DNA-vir"/>
</dbReference>
<keyword evidence="6" id="KW-0597">Phosphoprotein</keyword>
<accession>L0GBA5</accession>
<evidence type="ECO:0000256" key="28">
    <source>
        <dbReference type="ARBA" id="ARBA00034617"/>
    </source>
</evidence>
<dbReference type="GO" id="GO:0052170">
    <property type="term" value="P:symbiont-mediated suppression of host innate immune response"/>
    <property type="evidence" value="ECO:0007669"/>
    <property type="project" value="UniProtKB-KW"/>
</dbReference>
<evidence type="ECO:0000256" key="10">
    <source>
        <dbReference type="ARBA" id="ARBA00022705"/>
    </source>
</evidence>
<keyword evidence="5" id="KW-0244">Early protein</keyword>
<dbReference type="SUPFAM" id="SSF55464">
    <property type="entry name" value="Origin of replication-binding domain, RBD-like"/>
    <property type="match status" value="1"/>
</dbReference>
<feature type="domain" description="SF3 helicase" evidence="36">
    <location>
        <begin position="483"/>
        <end position="643"/>
    </location>
</feature>
<evidence type="ECO:0000256" key="11">
    <source>
        <dbReference type="ARBA" id="ARBA00022723"/>
    </source>
</evidence>
<dbReference type="GO" id="GO:0039576">
    <property type="term" value="P:symbiont-mediated suppression of host JAK-STAT cascade via inhibition of JAK1 activity"/>
    <property type="evidence" value="ECO:0007669"/>
    <property type="project" value="UniProtKB-KW"/>
</dbReference>
<keyword evidence="16" id="KW-1114">Inhibition of host interferon signaling pathway by virus</keyword>
<sequence length="721" mass="81340">MDRLFEKSEKDKLLQMLGVGSNCFCNFPLMKQAYKKASKKFHPDKGGNNEQMMLLNSLWQKYQEGIIDMRNSEVFSDAYGTPSFRQRYAESWTGVPTHEGPRRASDLYCDESCSSGDESPSSPGEPDYNSAGTSGYNSYPFSSTPFSSTPCPPSTSASQEESSSSFSESQHTHSENSTTSGERGGRDEAHSPEKRRRAGENLDGSNPSSQASFASTPPKGKTKNPDSPTDLPSCLFDFVSHAVFSNKTVNSFIIYSTFEKAALLYEKVDKLKIEFKSLHRWEETGSGLLVLLTITKHRLSAVKNFCQTFCTVSFLICKILLKPLDCYRYICKAPFKEVKANKILLSTDFDDGKEEACNWNKVAEFAVEADLDDPLLILAHYLDFASAYPCIKCLKPKIKAHDMHESHHTNATLFQNCKNQRSICNQAADVVLAKRRLLLAESTREELLCQCFEKQLERLKKIDEMQIINHMAGVAWYACMFEEFDVILFNILRLLTENVPKQRNILFRGPVNTGKTTLAAALMDLVGGKSLNVNCPADKLNFELGCAIDRFAVVFEDVKGQNTINKKLQPGQGVSNLDNMRDYLDGAVPVNLEKKHVNKRSQIFPPCIVTMNEYALPQTLFVRFYMKLNFSPKANLQAALEKTPSLLQERILQSGLTLFLLLMWYYSSSKFSPTIREKISNWKVIVEKVVTHEMYCKMLENVEVGESPLTDILEEYEDTDS</sequence>
<evidence type="ECO:0000259" key="36">
    <source>
        <dbReference type="PROSITE" id="PS51206"/>
    </source>
</evidence>
<keyword evidence="4" id="KW-1121">Modulation of host cell cycle by virus</keyword>
<feature type="compositionally biased region" description="Low complexity" evidence="34">
    <location>
        <begin position="138"/>
        <end position="169"/>
    </location>
</feature>
<dbReference type="Pfam" id="PF02217">
    <property type="entry name" value="T_Ag_DNA_bind"/>
    <property type="match status" value="1"/>
</dbReference>
<evidence type="ECO:0000256" key="16">
    <source>
        <dbReference type="ARBA" id="ARBA00022830"/>
    </source>
</evidence>
<keyword evidence="22" id="KW-0413">Isomerase</keyword>
<dbReference type="InterPro" id="IPR016392">
    <property type="entry name" value="Lg_T_Ag_polyomavir"/>
</dbReference>
<dbReference type="PROSITE" id="PS50076">
    <property type="entry name" value="DNAJ_2"/>
    <property type="match status" value="1"/>
</dbReference>
<dbReference type="SUPFAM" id="SSF52540">
    <property type="entry name" value="P-loop containing nucleoside triphosphate hydrolases"/>
    <property type="match status" value="1"/>
</dbReference>
<evidence type="ECO:0000256" key="6">
    <source>
        <dbReference type="ARBA" id="ARBA00022553"/>
    </source>
</evidence>
<comment type="subcellular location">
    <subcellularLocation>
        <location evidence="2">Host nucleus</location>
    </subcellularLocation>
</comment>